<dbReference type="RefSeq" id="WP_244945693.1">
    <property type="nucleotide sequence ID" value="NZ_MEIA01000466.1"/>
</dbReference>
<reference evidence="2 3" key="1">
    <citation type="submission" date="2016-09" db="EMBL/GenBank/DDBJ databases">
        <title>Couchioplanes caeruleus draft genome sequence.</title>
        <authorList>
            <person name="Sheehan J."/>
            <person name="Caffrey P."/>
        </authorList>
    </citation>
    <scope>NUCLEOTIDE SEQUENCE [LARGE SCALE GENOMIC DNA]</scope>
    <source>
        <strain evidence="2 3">DSM 43634</strain>
    </source>
</reference>
<sequence>MGCAGPPGVDAGTGRVGRPLPEVALAISPDVALAISPSVALAISPEVSPVVDRGGKSEACELPDRLAPPAPGMTGGAMVDRGTPPALSAAGSAVLR</sequence>
<feature type="compositionally biased region" description="Basic and acidic residues" evidence="1">
    <location>
        <begin position="53"/>
        <end position="64"/>
    </location>
</feature>
<evidence type="ECO:0000313" key="3">
    <source>
        <dbReference type="Proteomes" id="UP000182486"/>
    </source>
</evidence>
<dbReference type="Proteomes" id="UP000182486">
    <property type="component" value="Unassembled WGS sequence"/>
</dbReference>
<evidence type="ECO:0000313" key="2">
    <source>
        <dbReference type="EMBL" id="OJF10662.1"/>
    </source>
</evidence>
<evidence type="ECO:0000256" key="1">
    <source>
        <dbReference type="SAM" id="MobiDB-lite"/>
    </source>
</evidence>
<gene>
    <name evidence="2" type="ORF">BG844_30845</name>
</gene>
<feature type="region of interest" description="Disordered" evidence="1">
    <location>
        <begin position="50"/>
        <end position="96"/>
    </location>
</feature>
<dbReference type="AlphaFoldDB" id="A0A1K0GET1"/>
<protein>
    <submittedName>
        <fullName evidence="2">Uncharacterized protein</fullName>
    </submittedName>
</protein>
<keyword evidence="3" id="KW-1185">Reference proteome</keyword>
<proteinExistence type="predicted"/>
<name>A0A1K0GET1_9ACTN</name>
<organism evidence="2 3">
    <name type="scientific">Couchioplanes caeruleus subsp. caeruleus</name>
    <dbReference type="NCBI Taxonomy" id="56427"/>
    <lineage>
        <taxon>Bacteria</taxon>
        <taxon>Bacillati</taxon>
        <taxon>Actinomycetota</taxon>
        <taxon>Actinomycetes</taxon>
        <taxon>Micromonosporales</taxon>
        <taxon>Micromonosporaceae</taxon>
        <taxon>Couchioplanes</taxon>
    </lineage>
</organism>
<accession>A0A1K0GET1</accession>
<comment type="caution">
    <text evidence="2">The sequence shown here is derived from an EMBL/GenBank/DDBJ whole genome shotgun (WGS) entry which is preliminary data.</text>
</comment>
<dbReference type="EMBL" id="MEIA01000466">
    <property type="protein sequence ID" value="OJF10662.1"/>
    <property type="molecule type" value="Genomic_DNA"/>
</dbReference>